<dbReference type="Pfam" id="PF00668">
    <property type="entry name" value="Condensation"/>
    <property type="match status" value="1"/>
</dbReference>
<dbReference type="AlphaFoldDB" id="A0A951QSU4"/>
<dbReference type="GO" id="GO:0031177">
    <property type="term" value="F:phosphopantetheine binding"/>
    <property type="evidence" value="ECO:0007669"/>
    <property type="project" value="TreeGrafter"/>
</dbReference>
<dbReference type="PANTHER" id="PTHR45527">
    <property type="entry name" value="NONRIBOSOMAL PEPTIDE SYNTHETASE"/>
    <property type="match status" value="1"/>
</dbReference>
<organism evidence="2 3">
    <name type="scientific">Cyanomargarita calcarea GSE-NOS-MK-12-04C</name>
    <dbReference type="NCBI Taxonomy" id="2839659"/>
    <lineage>
        <taxon>Bacteria</taxon>
        <taxon>Bacillati</taxon>
        <taxon>Cyanobacteriota</taxon>
        <taxon>Cyanophyceae</taxon>
        <taxon>Nostocales</taxon>
        <taxon>Cyanomargaritaceae</taxon>
        <taxon>Cyanomargarita</taxon>
    </lineage>
</organism>
<dbReference type="PANTHER" id="PTHR45527:SF1">
    <property type="entry name" value="FATTY ACID SYNTHASE"/>
    <property type="match status" value="1"/>
</dbReference>
<dbReference type="GO" id="GO:0043041">
    <property type="term" value="P:amino acid activation for nonribosomal peptide biosynthetic process"/>
    <property type="evidence" value="ECO:0007669"/>
    <property type="project" value="TreeGrafter"/>
</dbReference>
<reference evidence="2" key="1">
    <citation type="submission" date="2021-05" db="EMBL/GenBank/DDBJ databases">
        <authorList>
            <person name="Pietrasiak N."/>
            <person name="Ward R."/>
            <person name="Stajich J.E."/>
            <person name="Kurbessoian T."/>
        </authorList>
    </citation>
    <scope>NUCLEOTIDE SEQUENCE</scope>
    <source>
        <strain evidence="2">GSE-NOS-MK-12-04C</strain>
    </source>
</reference>
<dbReference type="GO" id="GO:0005829">
    <property type="term" value="C:cytosol"/>
    <property type="evidence" value="ECO:0007669"/>
    <property type="project" value="TreeGrafter"/>
</dbReference>
<sequence>MINKIFDNSPNLLNVVKQQLMVMSQQLELLEKIQHPADGSREEKTEELLVSNPSPTLPAILPLTPSKQKFSDYELSPAQRSLWLHAQMDSSAIAYNLCMSLLLGGNLHIEALQRAFEAIVTRHESLRTTFVLIGDELRQRVHEKIDIPQEYIDISGDENPEERAYEYGFQEAYKPFDLTQGPLLRITVLKLSDTKNVLLLNIHHLVIDGWSFDILEREVFHCYAAYSSGQEPQLSPLRIQYKDYAAWYNELLKSDEICKQRDYWQNKLLGARPALNLPTDFPRLPTSRFNGDVTLLVFDPSLTAAMNSFSRKHNISLYMLLVAAVKTLFYRITQQNEIILGTSFAERSHPDFKGQIGYFINPLVLRDIIANHQTFLSFLHQVKQTILEALDNALYPFDALVNDLQQINQDLEPSSLFEVQVVMERTKIHTQENELLKISVFQSIVLASRFDLIFNFVETDYQLRLDIEYKTDLWKPERIQVMKERLYALIVDIIAYPDKRLDDLNFRTSDEEKAEETKPMFNFDF</sequence>
<reference evidence="2" key="2">
    <citation type="journal article" date="2022" name="Microbiol. Resour. Announc.">
        <title>Metagenome Sequencing to Explore Phylogenomics of Terrestrial Cyanobacteria.</title>
        <authorList>
            <person name="Ward R.D."/>
            <person name="Stajich J.E."/>
            <person name="Johansen J.R."/>
            <person name="Huntemann M."/>
            <person name="Clum A."/>
            <person name="Foster B."/>
            <person name="Foster B."/>
            <person name="Roux S."/>
            <person name="Palaniappan K."/>
            <person name="Varghese N."/>
            <person name="Mukherjee S."/>
            <person name="Reddy T.B.K."/>
            <person name="Daum C."/>
            <person name="Copeland A."/>
            <person name="Chen I.A."/>
            <person name="Ivanova N.N."/>
            <person name="Kyrpides N.C."/>
            <person name="Shapiro N."/>
            <person name="Eloe-Fadrosh E.A."/>
            <person name="Pietrasiak N."/>
        </authorList>
    </citation>
    <scope>NUCLEOTIDE SEQUENCE</scope>
    <source>
        <strain evidence="2">GSE-NOS-MK-12-04C</strain>
    </source>
</reference>
<dbReference type="CDD" id="cd19531">
    <property type="entry name" value="LCL_NRPS-like"/>
    <property type="match status" value="1"/>
</dbReference>
<feature type="domain" description="Condensation" evidence="1">
    <location>
        <begin position="72"/>
        <end position="512"/>
    </location>
</feature>
<dbReference type="SUPFAM" id="SSF52777">
    <property type="entry name" value="CoA-dependent acyltransferases"/>
    <property type="match status" value="2"/>
</dbReference>
<protein>
    <recommendedName>
        <fullName evidence="1">Condensation domain-containing protein</fullName>
    </recommendedName>
</protein>
<evidence type="ECO:0000259" key="1">
    <source>
        <dbReference type="Pfam" id="PF00668"/>
    </source>
</evidence>
<evidence type="ECO:0000313" key="3">
    <source>
        <dbReference type="Proteomes" id="UP000729701"/>
    </source>
</evidence>
<accession>A0A951QSU4</accession>
<dbReference type="GO" id="GO:0009366">
    <property type="term" value="C:enterobactin synthetase complex"/>
    <property type="evidence" value="ECO:0007669"/>
    <property type="project" value="TreeGrafter"/>
</dbReference>
<dbReference type="Gene3D" id="3.30.559.30">
    <property type="entry name" value="Nonribosomal peptide synthetase, condensation domain"/>
    <property type="match status" value="1"/>
</dbReference>
<dbReference type="GO" id="GO:0009239">
    <property type="term" value="P:enterobactin biosynthetic process"/>
    <property type="evidence" value="ECO:0007669"/>
    <property type="project" value="TreeGrafter"/>
</dbReference>
<evidence type="ECO:0000313" key="2">
    <source>
        <dbReference type="EMBL" id="MBW4671552.1"/>
    </source>
</evidence>
<dbReference type="GO" id="GO:0008610">
    <property type="term" value="P:lipid biosynthetic process"/>
    <property type="evidence" value="ECO:0007669"/>
    <property type="project" value="UniProtKB-ARBA"/>
</dbReference>
<proteinExistence type="predicted"/>
<dbReference type="GO" id="GO:0047527">
    <property type="term" value="F:2,3-dihydroxybenzoate-serine ligase activity"/>
    <property type="evidence" value="ECO:0007669"/>
    <property type="project" value="TreeGrafter"/>
</dbReference>
<name>A0A951QSU4_9CYAN</name>
<comment type="caution">
    <text evidence="2">The sequence shown here is derived from an EMBL/GenBank/DDBJ whole genome shotgun (WGS) entry which is preliminary data.</text>
</comment>
<gene>
    <name evidence="2" type="ORF">KME60_30030</name>
</gene>
<dbReference type="Gene3D" id="3.30.559.10">
    <property type="entry name" value="Chloramphenicol acetyltransferase-like domain"/>
    <property type="match status" value="1"/>
</dbReference>
<dbReference type="InterPro" id="IPR023213">
    <property type="entry name" value="CAT-like_dom_sf"/>
</dbReference>
<dbReference type="InterPro" id="IPR001242">
    <property type="entry name" value="Condensation_dom"/>
</dbReference>
<dbReference type="EMBL" id="JAHHGZ010000048">
    <property type="protein sequence ID" value="MBW4671552.1"/>
    <property type="molecule type" value="Genomic_DNA"/>
</dbReference>
<dbReference type="Proteomes" id="UP000729701">
    <property type="component" value="Unassembled WGS sequence"/>
</dbReference>